<dbReference type="SUPFAM" id="SSF48726">
    <property type="entry name" value="Immunoglobulin"/>
    <property type="match status" value="1"/>
</dbReference>
<dbReference type="Gene3D" id="2.60.40.10">
    <property type="entry name" value="Immunoglobulins"/>
    <property type="match status" value="2"/>
</dbReference>
<proteinExistence type="predicted"/>
<keyword evidence="5" id="KW-0325">Glycoprotein</keyword>
<evidence type="ECO:0008006" key="12">
    <source>
        <dbReference type="Google" id="ProtNLM"/>
    </source>
</evidence>
<dbReference type="PROSITE" id="PS51450">
    <property type="entry name" value="LRR"/>
    <property type="match status" value="2"/>
</dbReference>
<dbReference type="Pfam" id="PF07679">
    <property type="entry name" value="I-set"/>
    <property type="match status" value="1"/>
</dbReference>
<evidence type="ECO:0000259" key="8">
    <source>
        <dbReference type="PROSITE" id="PS50835"/>
    </source>
</evidence>
<dbReference type="Pfam" id="PF13855">
    <property type="entry name" value="LRR_8"/>
    <property type="match status" value="1"/>
</dbReference>
<dbReference type="FunFam" id="2.60.40.10:FF:000928">
    <property type="entry name" value="Leucine rich repeat, Ig-like and transmembrane domains 1"/>
    <property type="match status" value="1"/>
</dbReference>
<gene>
    <name evidence="10" type="ORF">QTP70_025743</name>
</gene>
<evidence type="ECO:0000256" key="4">
    <source>
        <dbReference type="ARBA" id="ARBA00023157"/>
    </source>
</evidence>
<dbReference type="FunFam" id="2.60.40.10:FF:000744">
    <property type="entry name" value="Leucine rich repeat, Ig-like and transmembrane domains 1"/>
    <property type="match status" value="1"/>
</dbReference>
<sequence>SVLCSDPELASIPTDFPSDVSKLRIEKTDINQISSEAFISLRSLEFLWMSFNSLSVVHVDGFRGLSVLTELRLEGNFITSFPWESLTDMPNLRLLDLHNNRIGSIPSEAAVYIRNLTYLDLSSNSLTTVPSEVLLMWFSAKPPQEPERSKMILGLHDNPWQCDCRLFDLVQFQKSPSSTSTFIDTHLRCSEPERFSGVLFVDVEIQRCQVPRVHTAVAKVRSLVGNNVLLRCGTVGVPTPRLTWSRADGKAFNGTVHEEVSAEGITWSVLSILFVSSHDTGKYVCRATNFVGSANAMISLVISETRQISESAVKKTGNKKNGSFRRAAYQEKLITRYVPPTSTSGDVSISEMFNASKSTGSSMIESYSTSDGVSDGKTSVNSLEMDVDKGMLSNLAANASSLQQGPERRVVRSVKVIGDTDHTVSINWRAPSATNTTWFSVLYAVFGERDMRRINVGPGKHRMTIEGLVPKTKYIACVCVKGLIPKKEQCVIFSTDEAASASGTQKLINVVVITVACVIAVPLTLIVCCGALKRRLQKLMGRRSKDIQDSYVTFETLTPGGKAKGVEAEYLTRLNQDESNRLLSARSSVDSEAVNRTEGHPNEYYC</sequence>
<dbReference type="Proteomes" id="UP001274896">
    <property type="component" value="Unassembled WGS sequence"/>
</dbReference>
<feature type="domain" description="Ig-like" evidence="8">
    <location>
        <begin position="211"/>
        <end position="303"/>
    </location>
</feature>
<protein>
    <recommendedName>
        <fullName evidence="12">Leucine-rich repeat, immunoglobulin-like domain and transmembrane domain-containing protein 1</fullName>
    </recommendedName>
</protein>
<evidence type="ECO:0000259" key="9">
    <source>
        <dbReference type="PROSITE" id="PS50853"/>
    </source>
</evidence>
<dbReference type="InterPro" id="IPR036179">
    <property type="entry name" value="Ig-like_dom_sf"/>
</dbReference>
<dbReference type="InterPro" id="IPR013783">
    <property type="entry name" value="Ig-like_fold"/>
</dbReference>
<dbReference type="PANTHER" id="PTHR45842">
    <property type="entry name" value="SYNAPTIC ADHESION-LIKE MOLECULE SALM"/>
    <property type="match status" value="1"/>
</dbReference>
<keyword evidence="7" id="KW-0812">Transmembrane</keyword>
<evidence type="ECO:0000256" key="3">
    <source>
        <dbReference type="ARBA" id="ARBA00022737"/>
    </source>
</evidence>
<evidence type="ECO:0000256" key="5">
    <source>
        <dbReference type="ARBA" id="ARBA00023180"/>
    </source>
</evidence>
<dbReference type="InterPro" id="IPR001611">
    <property type="entry name" value="Leu-rich_rpt"/>
</dbReference>
<dbReference type="InterPro" id="IPR013098">
    <property type="entry name" value="Ig_I-set"/>
</dbReference>
<keyword evidence="11" id="KW-1185">Reference proteome</keyword>
<dbReference type="InterPro" id="IPR000483">
    <property type="entry name" value="Cys-rich_flank_reg_C"/>
</dbReference>
<dbReference type="SMART" id="SM00082">
    <property type="entry name" value="LRRCT"/>
    <property type="match status" value="1"/>
</dbReference>
<dbReference type="EMBL" id="JAUCMX010000012">
    <property type="protein sequence ID" value="KAK3529285.1"/>
    <property type="molecule type" value="Genomic_DNA"/>
</dbReference>
<feature type="domain" description="Fibronectin type-III" evidence="9">
    <location>
        <begin position="410"/>
        <end position="498"/>
    </location>
</feature>
<dbReference type="InterPro" id="IPR003961">
    <property type="entry name" value="FN3_dom"/>
</dbReference>
<dbReference type="CDD" id="cd00063">
    <property type="entry name" value="FN3"/>
    <property type="match status" value="1"/>
</dbReference>
<dbReference type="InterPro" id="IPR003591">
    <property type="entry name" value="Leu-rich_rpt_typical-subtyp"/>
</dbReference>
<keyword evidence="4" id="KW-1015">Disulfide bond</keyword>
<dbReference type="SUPFAM" id="SSF49265">
    <property type="entry name" value="Fibronectin type III"/>
    <property type="match status" value="1"/>
</dbReference>
<evidence type="ECO:0000256" key="1">
    <source>
        <dbReference type="ARBA" id="ARBA00022614"/>
    </source>
</evidence>
<dbReference type="InterPro" id="IPR050467">
    <property type="entry name" value="LRFN"/>
</dbReference>
<evidence type="ECO:0000256" key="6">
    <source>
        <dbReference type="ARBA" id="ARBA00023319"/>
    </source>
</evidence>
<keyword evidence="7" id="KW-1133">Transmembrane helix</keyword>
<dbReference type="InterPro" id="IPR007110">
    <property type="entry name" value="Ig-like_dom"/>
</dbReference>
<evidence type="ECO:0000256" key="2">
    <source>
        <dbReference type="ARBA" id="ARBA00022729"/>
    </source>
</evidence>
<dbReference type="InterPro" id="IPR003599">
    <property type="entry name" value="Ig_sub"/>
</dbReference>
<dbReference type="PANTHER" id="PTHR45842:SF9">
    <property type="entry name" value="LEUCINE-RICH REPEAT, IMMUNOGLOBULIN-LIKE DOMAIN AND TRANSMEMBRANE DOMAIN-CONTAINING PROTEIN 1"/>
    <property type="match status" value="1"/>
</dbReference>
<dbReference type="SMART" id="SM00369">
    <property type="entry name" value="LRR_TYP"/>
    <property type="match status" value="4"/>
</dbReference>
<dbReference type="SUPFAM" id="SSF52058">
    <property type="entry name" value="L domain-like"/>
    <property type="match status" value="1"/>
</dbReference>
<dbReference type="AlphaFoldDB" id="A0AAE0QRP6"/>
<dbReference type="GO" id="GO:0005789">
    <property type="term" value="C:endoplasmic reticulum membrane"/>
    <property type="evidence" value="ECO:0007669"/>
    <property type="project" value="TreeGrafter"/>
</dbReference>
<keyword evidence="7" id="KW-0472">Membrane</keyword>
<feature type="non-terminal residue" evidence="10">
    <location>
        <position position="1"/>
    </location>
</feature>
<dbReference type="Gene3D" id="3.80.10.10">
    <property type="entry name" value="Ribonuclease Inhibitor"/>
    <property type="match status" value="1"/>
</dbReference>
<feature type="transmembrane region" description="Helical" evidence="7">
    <location>
        <begin position="507"/>
        <end position="532"/>
    </location>
</feature>
<dbReference type="InterPro" id="IPR036116">
    <property type="entry name" value="FN3_sf"/>
</dbReference>
<comment type="caution">
    <text evidence="10">The sequence shown here is derived from an EMBL/GenBank/DDBJ whole genome shotgun (WGS) entry which is preliminary data.</text>
</comment>
<organism evidence="10 11">
    <name type="scientific">Hemibagrus guttatus</name>
    <dbReference type="NCBI Taxonomy" id="175788"/>
    <lineage>
        <taxon>Eukaryota</taxon>
        <taxon>Metazoa</taxon>
        <taxon>Chordata</taxon>
        <taxon>Craniata</taxon>
        <taxon>Vertebrata</taxon>
        <taxon>Euteleostomi</taxon>
        <taxon>Actinopterygii</taxon>
        <taxon>Neopterygii</taxon>
        <taxon>Teleostei</taxon>
        <taxon>Ostariophysi</taxon>
        <taxon>Siluriformes</taxon>
        <taxon>Bagridae</taxon>
        <taxon>Hemibagrus</taxon>
    </lineage>
</organism>
<dbReference type="PROSITE" id="PS50853">
    <property type="entry name" value="FN3"/>
    <property type="match status" value="1"/>
</dbReference>
<dbReference type="InterPro" id="IPR032675">
    <property type="entry name" value="LRR_dom_sf"/>
</dbReference>
<keyword evidence="2" id="KW-0732">Signal</keyword>
<dbReference type="SMART" id="SM00408">
    <property type="entry name" value="IGc2"/>
    <property type="match status" value="1"/>
</dbReference>
<dbReference type="PROSITE" id="PS50835">
    <property type="entry name" value="IG_LIKE"/>
    <property type="match status" value="1"/>
</dbReference>
<dbReference type="SMART" id="SM00409">
    <property type="entry name" value="IG"/>
    <property type="match status" value="1"/>
</dbReference>
<keyword evidence="1" id="KW-0433">Leucine-rich repeat</keyword>
<dbReference type="InterPro" id="IPR003598">
    <property type="entry name" value="Ig_sub2"/>
</dbReference>
<name>A0AAE0QRP6_9TELE</name>
<evidence type="ECO:0000313" key="11">
    <source>
        <dbReference type="Proteomes" id="UP001274896"/>
    </source>
</evidence>
<accession>A0AAE0QRP6</accession>
<evidence type="ECO:0000313" key="10">
    <source>
        <dbReference type="EMBL" id="KAK3529285.1"/>
    </source>
</evidence>
<keyword evidence="3" id="KW-0677">Repeat</keyword>
<evidence type="ECO:0000256" key="7">
    <source>
        <dbReference type="SAM" id="Phobius"/>
    </source>
</evidence>
<keyword evidence="6" id="KW-0393">Immunoglobulin domain</keyword>
<reference evidence="10" key="1">
    <citation type="submission" date="2023-06" db="EMBL/GenBank/DDBJ databases">
        <title>Male Hemibagrus guttatus genome.</title>
        <authorList>
            <person name="Bian C."/>
        </authorList>
    </citation>
    <scope>NUCLEOTIDE SEQUENCE</scope>
    <source>
        <strain evidence="10">Male_cb2023</strain>
        <tissue evidence="10">Muscle</tissue>
    </source>
</reference>